<dbReference type="OrthoDB" id="9422899at2759"/>
<evidence type="ECO:0000256" key="2">
    <source>
        <dbReference type="SAM" id="SignalP"/>
    </source>
</evidence>
<proteinExistence type="predicted"/>
<evidence type="ECO:0000313" key="4">
    <source>
        <dbReference type="Proteomes" id="UP000824219"/>
    </source>
</evidence>
<feature type="chain" id="PRO_5039460886" description="Ig-like domain-containing protein" evidence="2">
    <location>
        <begin position="20"/>
        <end position="178"/>
    </location>
</feature>
<organism evidence="3 4">
    <name type="scientific">Hemibagrus wyckioides</name>
    <dbReference type="NCBI Taxonomy" id="337641"/>
    <lineage>
        <taxon>Eukaryota</taxon>
        <taxon>Metazoa</taxon>
        <taxon>Chordata</taxon>
        <taxon>Craniata</taxon>
        <taxon>Vertebrata</taxon>
        <taxon>Euteleostomi</taxon>
        <taxon>Actinopterygii</taxon>
        <taxon>Neopterygii</taxon>
        <taxon>Teleostei</taxon>
        <taxon>Ostariophysi</taxon>
        <taxon>Siluriformes</taxon>
        <taxon>Bagridae</taxon>
        <taxon>Hemibagrus</taxon>
    </lineage>
</organism>
<feature type="signal peptide" evidence="2">
    <location>
        <begin position="1"/>
        <end position="19"/>
    </location>
</feature>
<keyword evidence="1" id="KW-0472">Membrane</keyword>
<protein>
    <recommendedName>
        <fullName evidence="5">Ig-like domain-containing protein</fullName>
    </recommendedName>
</protein>
<keyword evidence="1" id="KW-0812">Transmembrane</keyword>
<keyword evidence="4" id="KW-1185">Reference proteome</keyword>
<keyword evidence="1" id="KW-1133">Transmembrane helix</keyword>
<dbReference type="PANTHER" id="PTHR15193:SF1">
    <property type="entry name" value="CD83 ANTIGEN"/>
    <property type="match status" value="1"/>
</dbReference>
<comment type="caution">
    <text evidence="3">The sequence shown here is derived from an EMBL/GenBank/DDBJ whole genome shotgun (WGS) entry which is preliminary data.</text>
</comment>
<dbReference type="PANTHER" id="PTHR15193">
    <property type="entry name" value="CD83 ANTIGEN"/>
    <property type="match status" value="1"/>
</dbReference>
<evidence type="ECO:0000313" key="3">
    <source>
        <dbReference type="EMBL" id="KAG7332566.1"/>
    </source>
</evidence>
<reference evidence="3 4" key="1">
    <citation type="submission" date="2021-06" db="EMBL/GenBank/DDBJ databases">
        <title>Chromosome-level genome assembly of the red-tail catfish (Hemibagrus wyckioides).</title>
        <authorList>
            <person name="Shao F."/>
        </authorList>
    </citation>
    <scope>NUCLEOTIDE SEQUENCE [LARGE SCALE GENOMIC DNA]</scope>
    <source>
        <strain evidence="3">EC202008001</strain>
        <tissue evidence="3">Blood</tissue>
    </source>
</reference>
<keyword evidence="2" id="KW-0732">Signal</keyword>
<gene>
    <name evidence="3" type="ORF">KOW79_004400</name>
</gene>
<name>A0A9D3P1U5_9TELE</name>
<dbReference type="EMBL" id="JAHKSW010000005">
    <property type="protein sequence ID" value="KAG7332566.1"/>
    <property type="molecule type" value="Genomic_DNA"/>
</dbReference>
<accession>A0A9D3P1U5</accession>
<dbReference type="Proteomes" id="UP000824219">
    <property type="component" value="Linkage Group LG05"/>
</dbReference>
<evidence type="ECO:0008006" key="5">
    <source>
        <dbReference type="Google" id="ProtNLM"/>
    </source>
</evidence>
<dbReference type="AlphaFoldDB" id="A0A9D3P1U5"/>
<feature type="transmembrane region" description="Helical" evidence="1">
    <location>
        <begin position="142"/>
        <end position="163"/>
    </location>
</feature>
<sequence>MRHYLMLFLVFLMSDVSLSMQVPCTVNLEDGVEYQKITWYKVSVESSTLTGLVRKNIRTNTTQLYKFANHSYQIGNDLSLLHVPEHSQGECETYRCSVWPPVGHHILESDYSLPQGCNAGKMTEMSSQLQGTHEVQFNHVPLSFIAGVLVLAILNVAAVVCLCKQRKTYRSVPLSVSI</sequence>
<evidence type="ECO:0000256" key="1">
    <source>
        <dbReference type="SAM" id="Phobius"/>
    </source>
</evidence>